<keyword evidence="1" id="KW-0732">Signal</keyword>
<evidence type="ECO:0008006" key="4">
    <source>
        <dbReference type="Google" id="ProtNLM"/>
    </source>
</evidence>
<accession>A0A3N4K911</accession>
<reference evidence="2 3" key="1">
    <citation type="journal article" date="2018" name="Nat. Ecol. Evol.">
        <title>Pezizomycetes genomes reveal the molecular basis of ectomycorrhizal truffle lifestyle.</title>
        <authorList>
            <person name="Murat C."/>
            <person name="Payen T."/>
            <person name="Noel B."/>
            <person name="Kuo A."/>
            <person name="Morin E."/>
            <person name="Chen J."/>
            <person name="Kohler A."/>
            <person name="Krizsan K."/>
            <person name="Balestrini R."/>
            <person name="Da Silva C."/>
            <person name="Montanini B."/>
            <person name="Hainaut M."/>
            <person name="Levati E."/>
            <person name="Barry K.W."/>
            <person name="Belfiori B."/>
            <person name="Cichocki N."/>
            <person name="Clum A."/>
            <person name="Dockter R.B."/>
            <person name="Fauchery L."/>
            <person name="Guy J."/>
            <person name="Iotti M."/>
            <person name="Le Tacon F."/>
            <person name="Lindquist E.A."/>
            <person name="Lipzen A."/>
            <person name="Malagnac F."/>
            <person name="Mello A."/>
            <person name="Molinier V."/>
            <person name="Miyauchi S."/>
            <person name="Poulain J."/>
            <person name="Riccioni C."/>
            <person name="Rubini A."/>
            <person name="Sitrit Y."/>
            <person name="Splivallo R."/>
            <person name="Traeger S."/>
            <person name="Wang M."/>
            <person name="Zifcakova L."/>
            <person name="Wipf D."/>
            <person name="Zambonelli A."/>
            <person name="Paolocci F."/>
            <person name="Nowrousian M."/>
            <person name="Ottonello S."/>
            <person name="Baldrian P."/>
            <person name="Spatafora J.W."/>
            <person name="Henrissat B."/>
            <person name="Nagy L.G."/>
            <person name="Aury J.M."/>
            <person name="Wincker P."/>
            <person name="Grigoriev I.V."/>
            <person name="Bonfante P."/>
            <person name="Martin F.M."/>
        </authorList>
    </citation>
    <scope>NUCLEOTIDE SEQUENCE [LARGE SCALE GENOMIC DNA]</scope>
    <source>
        <strain evidence="2 3">120613-1</strain>
    </source>
</reference>
<gene>
    <name evidence="2" type="ORF">L873DRAFT_549823</name>
</gene>
<dbReference type="AlphaFoldDB" id="A0A3N4K911"/>
<name>A0A3N4K911_9PEZI</name>
<proteinExistence type="predicted"/>
<evidence type="ECO:0000313" key="3">
    <source>
        <dbReference type="Proteomes" id="UP000276215"/>
    </source>
</evidence>
<feature type="signal peptide" evidence="1">
    <location>
        <begin position="1"/>
        <end position="19"/>
    </location>
</feature>
<evidence type="ECO:0000256" key="1">
    <source>
        <dbReference type="SAM" id="SignalP"/>
    </source>
</evidence>
<organism evidence="2 3">
    <name type="scientific">Choiromyces venosus 120613-1</name>
    <dbReference type="NCBI Taxonomy" id="1336337"/>
    <lineage>
        <taxon>Eukaryota</taxon>
        <taxon>Fungi</taxon>
        <taxon>Dikarya</taxon>
        <taxon>Ascomycota</taxon>
        <taxon>Pezizomycotina</taxon>
        <taxon>Pezizomycetes</taxon>
        <taxon>Pezizales</taxon>
        <taxon>Tuberaceae</taxon>
        <taxon>Choiromyces</taxon>
    </lineage>
</organism>
<keyword evidence="3" id="KW-1185">Reference proteome</keyword>
<feature type="chain" id="PRO_5017988526" description="Secreted protein" evidence="1">
    <location>
        <begin position="20"/>
        <end position="101"/>
    </location>
</feature>
<dbReference type="EMBL" id="ML120352">
    <property type="protein sequence ID" value="RPB05839.1"/>
    <property type="molecule type" value="Genomic_DNA"/>
</dbReference>
<dbReference type="Proteomes" id="UP000276215">
    <property type="component" value="Unassembled WGS sequence"/>
</dbReference>
<sequence length="101" mass="11481">MILLSAIILRHCCIPVSYGRSFSTNSSPAEIIQSNYCNILDQGRYMIRLLCYSYSSSVNILPIHPAIYACIAYIHTLAIPMFTNKQKQKKSTCKLSHNHTR</sequence>
<evidence type="ECO:0000313" key="2">
    <source>
        <dbReference type="EMBL" id="RPB05839.1"/>
    </source>
</evidence>
<protein>
    <recommendedName>
        <fullName evidence="4">Secreted protein</fullName>
    </recommendedName>
</protein>